<accession>A0A024GRQ4</accession>
<dbReference type="Gene3D" id="3.40.50.12780">
    <property type="entry name" value="N-terminal domain of ligase-like"/>
    <property type="match status" value="1"/>
</dbReference>
<evidence type="ECO:0000259" key="3">
    <source>
        <dbReference type="Pfam" id="PF00501"/>
    </source>
</evidence>
<dbReference type="OrthoDB" id="10253115at2759"/>
<evidence type="ECO:0000256" key="2">
    <source>
        <dbReference type="ARBA" id="ARBA00022598"/>
    </source>
</evidence>
<dbReference type="InterPro" id="IPR000873">
    <property type="entry name" value="AMP-dep_synth/lig_dom"/>
</dbReference>
<evidence type="ECO:0000313" key="5">
    <source>
        <dbReference type="EMBL" id="CCI49435.1"/>
    </source>
</evidence>
<dbReference type="SUPFAM" id="SSF56801">
    <property type="entry name" value="Acetyl-CoA synthetase-like"/>
    <property type="match status" value="1"/>
</dbReference>
<comment type="caution">
    <text evidence="5">The sequence shown here is derived from an EMBL/GenBank/DDBJ whole genome shotgun (WGS) entry which is preliminary data.</text>
</comment>
<keyword evidence="6" id="KW-1185">Reference proteome</keyword>
<evidence type="ECO:0000313" key="6">
    <source>
        <dbReference type="Proteomes" id="UP000053237"/>
    </source>
</evidence>
<dbReference type="AlphaFoldDB" id="A0A024GRQ4"/>
<dbReference type="STRING" id="65357.A0A024GRQ4"/>
<dbReference type="Proteomes" id="UP000053237">
    <property type="component" value="Unassembled WGS sequence"/>
</dbReference>
<protein>
    <recommendedName>
        <fullName evidence="3">AMP-dependent synthetase/ligase domain-containing protein</fullName>
    </recommendedName>
</protein>
<name>A0A024GRQ4_9STRA</name>
<organism evidence="5 6">
    <name type="scientific">Albugo candida</name>
    <dbReference type="NCBI Taxonomy" id="65357"/>
    <lineage>
        <taxon>Eukaryota</taxon>
        <taxon>Sar</taxon>
        <taxon>Stramenopiles</taxon>
        <taxon>Oomycota</taxon>
        <taxon>Peronosporomycetes</taxon>
        <taxon>Albuginales</taxon>
        <taxon>Albuginaceae</taxon>
        <taxon>Albugo</taxon>
    </lineage>
</organism>
<gene>
    <name evidence="4" type="ORF">BN9_101720</name>
    <name evidence="5" type="ORF">BN9_107510</name>
</gene>
<dbReference type="EMBL" id="CAIX01000298">
    <property type="protein sequence ID" value="CCI49435.1"/>
    <property type="molecule type" value="Genomic_DNA"/>
</dbReference>
<dbReference type="GO" id="GO:0006631">
    <property type="term" value="P:fatty acid metabolic process"/>
    <property type="evidence" value="ECO:0007669"/>
    <property type="project" value="TreeGrafter"/>
</dbReference>
<sequence>MAQIGIRNGQLSVLKSEKPQGVQRDLEIITERDFKHGVISLGIRLLETAELDRNSPFILITDEDSTSCGILAAAVRRQCVLVVIDKRRKSLVDYVIQETGIHSVFVVKHENKCIQKYPHGCEFVRPDKDAWLHQDPISSCGGIGFLTSGSLGRPKIVIHSWESVKKQAEISRQLLLSHIYSEFQLIFCTSIAHAFSFNALCTFLAHIDYQEDHSSPHSSDLVLVAGDYKGLLRLVSKAASKHPRKHRVLYGTPGTYTTLLEATESELPLDIDVPFCAGALLDPKLYMRVSKVFHCRLIQNYGSTETGVIACWEAVDASKSAEKEEKVYLTSTSAADGDRKTYVGVPIPGVHVDIDQNLGELLTQTPYSCIGYVRNQRLDKFESQMYRTGDRSTIEITDRSDQPRVYLFGRIRPRITVGDSAHRAFYEPLQLEKILCKHPSVTDALLTSTRGKSESDILIRIVQDATCTLTVAALKESLIVWLEENRICLPDKSFRLEVVENLECSPAGKLIYR</sequence>
<comment type="similarity">
    <text evidence="1">Belongs to the ATP-dependent AMP-binding enzyme family.</text>
</comment>
<dbReference type="InterPro" id="IPR042099">
    <property type="entry name" value="ANL_N_sf"/>
</dbReference>
<dbReference type="GO" id="GO:0031956">
    <property type="term" value="F:medium-chain fatty acid-CoA ligase activity"/>
    <property type="evidence" value="ECO:0007669"/>
    <property type="project" value="TreeGrafter"/>
</dbReference>
<dbReference type="Pfam" id="PF00501">
    <property type="entry name" value="AMP-binding"/>
    <property type="match status" value="1"/>
</dbReference>
<evidence type="ECO:0000256" key="1">
    <source>
        <dbReference type="ARBA" id="ARBA00006432"/>
    </source>
</evidence>
<dbReference type="InParanoid" id="A0A024GRQ4"/>
<dbReference type="PANTHER" id="PTHR43201:SF5">
    <property type="entry name" value="MEDIUM-CHAIN ACYL-COA LIGASE ACSF2, MITOCHONDRIAL"/>
    <property type="match status" value="1"/>
</dbReference>
<proteinExistence type="inferred from homology"/>
<evidence type="ECO:0000313" key="4">
    <source>
        <dbReference type="EMBL" id="CCI48963.1"/>
    </source>
</evidence>
<dbReference type="PANTHER" id="PTHR43201">
    <property type="entry name" value="ACYL-COA SYNTHETASE"/>
    <property type="match status" value="1"/>
</dbReference>
<reference evidence="5 6" key="1">
    <citation type="submission" date="2012-05" db="EMBL/GenBank/DDBJ databases">
        <title>Recombination and specialization in a pathogen metapopulation.</title>
        <authorList>
            <person name="Gardiner A."/>
            <person name="Kemen E."/>
            <person name="Schultz-Larsen T."/>
            <person name="MacLean D."/>
            <person name="Van Oosterhout C."/>
            <person name="Jones J.D.G."/>
        </authorList>
    </citation>
    <scope>NUCLEOTIDE SEQUENCE [LARGE SCALE GENOMIC DNA]</scope>
    <source>
        <strain evidence="5 6">Ac Nc2</strain>
    </source>
</reference>
<keyword evidence="2" id="KW-0436">Ligase</keyword>
<dbReference type="EMBL" id="CAIX01000258">
    <property type="protein sequence ID" value="CCI48963.1"/>
    <property type="molecule type" value="Genomic_DNA"/>
</dbReference>
<feature type="domain" description="AMP-dependent synthetase/ligase" evidence="3">
    <location>
        <begin position="246"/>
        <end position="361"/>
    </location>
</feature>